<reference evidence="2 3" key="1">
    <citation type="submission" date="2021-07" db="EMBL/GenBank/DDBJ databases">
        <title>Whole Genome Sequence of Nocardia Iowensis.</title>
        <authorList>
            <person name="Lamm A."/>
            <person name="Collins-Fairclough A.M."/>
            <person name="Bunk B."/>
            <person name="Sproer C."/>
        </authorList>
    </citation>
    <scope>NUCLEOTIDE SEQUENCE [LARGE SCALE GENOMIC DNA]</scope>
    <source>
        <strain evidence="2 3">NRRL 5646</strain>
    </source>
</reference>
<accession>A0ABX8RPL7</accession>
<evidence type="ECO:0000313" key="2">
    <source>
        <dbReference type="EMBL" id="QXN91583.1"/>
    </source>
</evidence>
<protein>
    <submittedName>
        <fullName evidence="2">Uncharacterized protein</fullName>
    </submittedName>
</protein>
<dbReference type="EMBL" id="CP078145">
    <property type="protein sequence ID" value="QXN91583.1"/>
    <property type="molecule type" value="Genomic_DNA"/>
</dbReference>
<name>A0ABX8RPL7_NOCIO</name>
<evidence type="ECO:0000256" key="1">
    <source>
        <dbReference type="SAM" id="MobiDB-lite"/>
    </source>
</evidence>
<keyword evidence="3" id="KW-1185">Reference proteome</keyword>
<organism evidence="2 3">
    <name type="scientific">Nocardia iowensis</name>
    <dbReference type="NCBI Taxonomy" id="204891"/>
    <lineage>
        <taxon>Bacteria</taxon>
        <taxon>Bacillati</taxon>
        <taxon>Actinomycetota</taxon>
        <taxon>Actinomycetes</taxon>
        <taxon>Mycobacteriales</taxon>
        <taxon>Nocardiaceae</taxon>
        <taxon>Nocardia</taxon>
    </lineage>
</organism>
<feature type="region of interest" description="Disordered" evidence="1">
    <location>
        <begin position="83"/>
        <end position="106"/>
    </location>
</feature>
<dbReference type="Proteomes" id="UP000694257">
    <property type="component" value="Chromosome"/>
</dbReference>
<evidence type="ECO:0000313" key="3">
    <source>
        <dbReference type="Proteomes" id="UP000694257"/>
    </source>
</evidence>
<sequence>MAVHVIASSLMTSDLTAHRARSVGHGSWVVSYLPGRTLTCAQAVAALRVAEVVPTLLDVVGELADEVGLTALEAVGMAVRQSSWADDHPAPTRHRRPKDRHEAGVA</sequence>
<proteinExistence type="predicted"/>
<gene>
    <name evidence="2" type="ORF">KV110_40910</name>
</gene>